<evidence type="ECO:0000313" key="1">
    <source>
        <dbReference type="EMBL" id="GIE01878.1"/>
    </source>
</evidence>
<dbReference type="SUPFAM" id="SSF52540">
    <property type="entry name" value="P-loop containing nucleoside triphosphate hydrolases"/>
    <property type="match status" value="1"/>
</dbReference>
<dbReference type="Gene3D" id="3.40.50.300">
    <property type="entry name" value="P-loop containing nucleotide triphosphate hydrolases"/>
    <property type="match status" value="1"/>
</dbReference>
<keyword evidence="2" id="KW-1185">Reference proteome</keyword>
<organism evidence="1 2">
    <name type="scientific">Paractinoplanes durhamensis</name>
    <dbReference type="NCBI Taxonomy" id="113563"/>
    <lineage>
        <taxon>Bacteria</taxon>
        <taxon>Bacillati</taxon>
        <taxon>Actinomycetota</taxon>
        <taxon>Actinomycetes</taxon>
        <taxon>Micromonosporales</taxon>
        <taxon>Micromonosporaceae</taxon>
        <taxon>Paractinoplanes</taxon>
    </lineage>
</organism>
<comment type="caution">
    <text evidence="1">The sequence shown here is derived from an EMBL/GenBank/DDBJ whole genome shotgun (WGS) entry which is preliminary data.</text>
</comment>
<name>A0ABQ3YWB2_9ACTN</name>
<reference evidence="1 2" key="1">
    <citation type="submission" date="2021-01" db="EMBL/GenBank/DDBJ databases">
        <title>Whole genome shotgun sequence of Actinoplanes durhamensis NBRC 14914.</title>
        <authorList>
            <person name="Komaki H."/>
            <person name="Tamura T."/>
        </authorList>
    </citation>
    <scope>NUCLEOTIDE SEQUENCE [LARGE SCALE GENOMIC DNA]</scope>
    <source>
        <strain evidence="1 2">NBRC 14914</strain>
    </source>
</reference>
<dbReference type="RefSeq" id="WP_203727648.1">
    <property type="nucleotide sequence ID" value="NZ_BAAATX010000005.1"/>
</dbReference>
<dbReference type="InterPro" id="IPR027417">
    <property type="entry name" value="P-loop_NTPase"/>
</dbReference>
<dbReference type="EMBL" id="BOML01000027">
    <property type="protein sequence ID" value="GIE01878.1"/>
    <property type="molecule type" value="Genomic_DNA"/>
</dbReference>
<protein>
    <submittedName>
        <fullName evidence="1">Uncharacterized protein</fullName>
    </submittedName>
</protein>
<evidence type="ECO:0000313" key="2">
    <source>
        <dbReference type="Proteomes" id="UP000637628"/>
    </source>
</evidence>
<sequence>MPARVADLLDHARTESFAGRGAELRAFGDALSGRSGHRVLFLHGPGGIGKSSTLHQFRLKAKACGRTVIALDGSEIDAAPNAFLAALTAPLSASFDADLPGFGSPATVVASGGRVLLVDGYENLGALDGWLRQTFLPGLGDDDLVVLAGREPPEPQWRTDPGWRRLAAILPLEPLGPIDSAELLARAGVSPGLRDRLVALGRGHPLAMALLADATTSGTAPRSLSDVPDLITALLECLVREPPTEAHATGLATCAKAWLTTEDLLRETVGPAAPEVWTWLCRRPFIVVGDRGLRPHDLARDVLDASFERRTPDRYRELHRTVHDHVVAGVRAAAAPDRPMHAQHLLYLHRRSPLSATFFALRSRGTVALLPGTPADHPAVLAIVERFQGPVLADFAARWLIEQPAGLSVIRSEEGLHAFVMHLLLTGGAPPSAGAEPPDEIGPAGGTALAELDPATRAALRYVERAGPLRSGERIEMARFLSGVADRESGPYAVLAGAVSSILEWVGGSAVWSFVLTSEPEFWGPMFDYLAFTACFEVEVDGRRHVGFGMDWRRLPVEAWLELMNEREHSGGHGPPPADLLRPPAPTRAAFDRAVRQGLRDLRRPDRPGGLSIAEVEAAMSAIAAEPKGAALYAVLNRTYLRPAASQEAAAEVLGLPFSTYRRRLAKAIDRLIEVLWANECDPEVSTVRPGE</sequence>
<accession>A0ABQ3YWB2</accession>
<proteinExistence type="predicted"/>
<dbReference type="Proteomes" id="UP000637628">
    <property type="component" value="Unassembled WGS sequence"/>
</dbReference>
<gene>
    <name evidence="1" type="ORF">Adu01nite_32280</name>
</gene>